<dbReference type="FunFam" id="3.30.70.1170:FF:000001">
    <property type="entry name" value="Ribosomal RNA methyltransferase Nop2"/>
    <property type="match status" value="1"/>
</dbReference>
<evidence type="ECO:0000256" key="6">
    <source>
        <dbReference type="ARBA" id="ARBA00022691"/>
    </source>
</evidence>
<keyword evidence="13" id="KW-1185">Reference proteome</keyword>
<dbReference type="Proteomes" id="UP001255856">
    <property type="component" value="Unassembled WGS sequence"/>
</dbReference>
<gene>
    <name evidence="12" type="ORF">QBZ16_001272</name>
</gene>
<evidence type="ECO:0000256" key="10">
    <source>
        <dbReference type="SAM" id="MobiDB-lite"/>
    </source>
</evidence>
<feature type="compositionally biased region" description="Acidic residues" evidence="10">
    <location>
        <begin position="1"/>
        <end position="41"/>
    </location>
</feature>
<dbReference type="InterPro" id="IPR011023">
    <property type="entry name" value="Nop2p"/>
</dbReference>
<dbReference type="PRINTS" id="PR02008">
    <property type="entry name" value="RCMTFAMILY"/>
</dbReference>
<dbReference type="EMBL" id="JASFZW010000012">
    <property type="protein sequence ID" value="KAK2075936.1"/>
    <property type="molecule type" value="Genomic_DNA"/>
</dbReference>
<evidence type="ECO:0000313" key="13">
    <source>
        <dbReference type="Proteomes" id="UP001255856"/>
    </source>
</evidence>
<feature type="compositionally biased region" description="Low complexity" evidence="10">
    <location>
        <begin position="570"/>
        <end position="589"/>
    </location>
</feature>
<feature type="compositionally biased region" description="Basic and acidic residues" evidence="10">
    <location>
        <begin position="489"/>
        <end position="501"/>
    </location>
</feature>
<dbReference type="InterPro" id="IPR023273">
    <property type="entry name" value="RCMT_NOP2"/>
</dbReference>
<evidence type="ECO:0000256" key="5">
    <source>
        <dbReference type="ARBA" id="ARBA00022679"/>
    </source>
</evidence>
<feature type="region of interest" description="Disordered" evidence="10">
    <location>
        <begin position="479"/>
        <end position="612"/>
    </location>
</feature>
<feature type="region of interest" description="Disordered" evidence="10">
    <location>
        <begin position="1"/>
        <end position="75"/>
    </location>
</feature>
<feature type="binding site" evidence="9">
    <location>
        <begin position="277"/>
        <end position="283"/>
    </location>
    <ligand>
        <name>S-adenosyl-L-methionine</name>
        <dbReference type="ChEBI" id="CHEBI:59789"/>
    </ligand>
</feature>
<organism evidence="12 13">
    <name type="scientific">Prototheca wickerhamii</name>
    <dbReference type="NCBI Taxonomy" id="3111"/>
    <lineage>
        <taxon>Eukaryota</taxon>
        <taxon>Viridiplantae</taxon>
        <taxon>Chlorophyta</taxon>
        <taxon>core chlorophytes</taxon>
        <taxon>Trebouxiophyceae</taxon>
        <taxon>Chlorellales</taxon>
        <taxon>Chlorellaceae</taxon>
        <taxon>Prototheca</taxon>
    </lineage>
</organism>
<comment type="similarity">
    <text evidence="2 9">Belongs to the class I-like SAM-binding methyltransferase superfamily. RsmB/NOP family.</text>
</comment>
<evidence type="ECO:0000256" key="9">
    <source>
        <dbReference type="PROSITE-ProRule" id="PRU01023"/>
    </source>
</evidence>
<dbReference type="InterPro" id="IPR023267">
    <property type="entry name" value="RCMT"/>
</dbReference>
<dbReference type="PANTHER" id="PTHR22807:SF30">
    <property type="entry name" value="28S RRNA (CYTOSINE(4447)-C(5))-METHYLTRANSFERASE-RELATED"/>
    <property type="match status" value="1"/>
</dbReference>
<feature type="compositionally biased region" description="Basic and acidic residues" evidence="10">
    <location>
        <begin position="531"/>
        <end position="569"/>
    </location>
</feature>
<dbReference type="SUPFAM" id="SSF53335">
    <property type="entry name" value="S-adenosyl-L-methionine-dependent methyltransferases"/>
    <property type="match status" value="1"/>
</dbReference>
<dbReference type="GO" id="GO:0005730">
    <property type="term" value="C:nucleolus"/>
    <property type="evidence" value="ECO:0007669"/>
    <property type="project" value="UniProtKB-SubCell"/>
</dbReference>
<dbReference type="Gene3D" id="3.40.50.150">
    <property type="entry name" value="Vaccinia Virus protein VP39"/>
    <property type="match status" value="1"/>
</dbReference>
<dbReference type="PROSITE" id="PS51686">
    <property type="entry name" value="SAM_MT_RSMB_NOP"/>
    <property type="match status" value="1"/>
</dbReference>
<reference evidence="12" key="1">
    <citation type="submission" date="2021-01" db="EMBL/GenBank/DDBJ databases">
        <authorList>
            <person name="Eckstrom K.M.E."/>
        </authorList>
    </citation>
    <scope>NUCLEOTIDE SEQUENCE</scope>
    <source>
        <strain evidence="12">UVCC 0001</strain>
    </source>
</reference>
<feature type="active site" description="Nucleophile" evidence="9">
    <location>
        <position position="404"/>
    </location>
</feature>
<sequence>MELFSDEEGSDSGEEDGEEAELNGGSDDDVMGDEFGDDSDDVGSGGSSDEEEEDDEDDEDESGGSELEIEEESRRLDRLAARRRAEAEAEMAQLAATTGPIEGLELPWVDGTQLEGEAPDLPAIKARIADIVSTLDAFAARRSPQWSRQDYITQLKHDLIVYYDYNDFMIDQLFNLFSAGEAVEAIKAFEKPRPVTLRTNTLRTRRRELAAALINRGVNLDPIGPWSKVGLVVYDSQVPVGATPEYMAGHYMLQGASSFLPVMALAPQEGERIVDVAAAPGGKTTYISALLRNTGQVFANEINQDRLKSLTANLQRMGVTNTVVCNYDGRELPRILGERSMDRVLLDAPCSGTGVISKDPTVKSSKTQAEIWKCAYLQKALLLAAIDLVDAASPTGGYIVYSTCSMMVDENESVINYALKKRDIKIVPTGLEFGRPGFKSFRENRFHPSLENARRFYPHAHNLDGFFVCKLKKVSNIKKAEKVKKQKKPSAEKRGREDEVRVPLAPKTALAPKSPKSPKPAATKGPSKPAPKKEEPKTADPAVKKERGIVKKAREELARELAAKKEAEATKPAPAAKPAGAKAAAKKGPAPKPASKPAPAGNAQKAKRARKN</sequence>
<keyword evidence="8" id="KW-0539">Nucleus</keyword>
<dbReference type="PRINTS" id="PR02012">
    <property type="entry name" value="RCMTNOP2"/>
</dbReference>
<evidence type="ECO:0000256" key="1">
    <source>
        <dbReference type="ARBA" id="ARBA00004604"/>
    </source>
</evidence>
<dbReference type="GO" id="GO:0009383">
    <property type="term" value="F:rRNA (cytosine-C5-)-methyltransferase activity"/>
    <property type="evidence" value="ECO:0007669"/>
    <property type="project" value="TreeGrafter"/>
</dbReference>
<evidence type="ECO:0000256" key="3">
    <source>
        <dbReference type="ARBA" id="ARBA00022517"/>
    </source>
</evidence>
<proteinExistence type="inferred from homology"/>
<evidence type="ECO:0000313" key="12">
    <source>
        <dbReference type="EMBL" id="KAK2075936.1"/>
    </source>
</evidence>
<evidence type="ECO:0000256" key="7">
    <source>
        <dbReference type="ARBA" id="ARBA00022884"/>
    </source>
</evidence>
<dbReference type="GO" id="GO:0003723">
    <property type="term" value="F:RNA binding"/>
    <property type="evidence" value="ECO:0007669"/>
    <property type="project" value="UniProtKB-UniRule"/>
</dbReference>
<feature type="binding site" evidence="9">
    <location>
        <position position="347"/>
    </location>
    <ligand>
        <name>S-adenosyl-L-methionine</name>
        <dbReference type="ChEBI" id="CHEBI:59789"/>
    </ligand>
</feature>
<dbReference type="NCBIfam" id="TIGR00446">
    <property type="entry name" value="nop2p"/>
    <property type="match status" value="1"/>
</dbReference>
<feature type="binding site" evidence="9">
    <location>
        <position position="301"/>
    </location>
    <ligand>
        <name>S-adenosyl-L-methionine</name>
        <dbReference type="ChEBI" id="CHEBI:59789"/>
    </ligand>
</feature>
<feature type="binding site" evidence="9">
    <location>
        <position position="328"/>
    </location>
    <ligand>
        <name>S-adenosyl-L-methionine</name>
        <dbReference type="ChEBI" id="CHEBI:59789"/>
    </ligand>
</feature>
<feature type="compositionally biased region" description="Acidic residues" evidence="10">
    <location>
        <begin position="48"/>
        <end position="71"/>
    </location>
</feature>
<feature type="domain" description="SAM-dependent MTase RsmB/NOP-type" evidence="11">
    <location>
        <begin position="185"/>
        <end position="474"/>
    </location>
</feature>
<comment type="caution">
    <text evidence="12">The sequence shown here is derived from an EMBL/GenBank/DDBJ whole genome shotgun (WGS) entry which is preliminary data.</text>
</comment>
<protein>
    <recommendedName>
        <fullName evidence="11">SAM-dependent MTase RsmB/NOP-type domain-containing protein</fullName>
    </recommendedName>
</protein>
<dbReference type="GO" id="GO:0000470">
    <property type="term" value="P:maturation of LSU-rRNA"/>
    <property type="evidence" value="ECO:0007669"/>
    <property type="project" value="TreeGrafter"/>
</dbReference>
<name>A0AAD9IDB7_PROWI</name>
<dbReference type="PANTHER" id="PTHR22807">
    <property type="entry name" value="NOP2 YEAST -RELATED NOL1/NOP2/FMU SUN DOMAIN-CONTAINING"/>
    <property type="match status" value="1"/>
</dbReference>
<keyword evidence="4 9" id="KW-0489">Methyltransferase</keyword>
<evidence type="ECO:0000256" key="4">
    <source>
        <dbReference type="ARBA" id="ARBA00022603"/>
    </source>
</evidence>
<evidence type="ECO:0000256" key="8">
    <source>
        <dbReference type="ARBA" id="ARBA00023242"/>
    </source>
</evidence>
<keyword evidence="7 9" id="KW-0694">RNA-binding</keyword>
<keyword evidence="3" id="KW-0690">Ribosome biogenesis</keyword>
<feature type="compositionally biased region" description="Basic residues" evidence="10">
    <location>
        <begin position="479"/>
        <end position="488"/>
    </location>
</feature>
<dbReference type="Gene3D" id="3.30.70.1170">
    <property type="entry name" value="Sun protein, domain 3"/>
    <property type="match status" value="1"/>
</dbReference>
<accession>A0AAD9IDB7</accession>
<keyword evidence="6 9" id="KW-0949">S-adenosyl-L-methionine</keyword>
<feature type="compositionally biased region" description="Low complexity" evidence="10">
    <location>
        <begin position="503"/>
        <end position="527"/>
    </location>
</feature>
<evidence type="ECO:0000256" key="2">
    <source>
        <dbReference type="ARBA" id="ARBA00007494"/>
    </source>
</evidence>
<dbReference type="AlphaFoldDB" id="A0AAD9IDB7"/>
<evidence type="ECO:0000259" key="11">
    <source>
        <dbReference type="PROSITE" id="PS51686"/>
    </source>
</evidence>
<dbReference type="GO" id="GO:0070475">
    <property type="term" value="P:rRNA base methylation"/>
    <property type="evidence" value="ECO:0007669"/>
    <property type="project" value="TreeGrafter"/>
</dbReference>
<dbReference type="InterPro" id="IPR049560">
    <property type="entry name" value="MeTrfase_RsmB-F_NOP2_cat"/>
</dbReference>
<dbReference type="Pfam" id="PF01189">
    <property type="entry name" value="Methyltr_RsmB-F"/>
    <property type="match status" value="1"/>
</dbReference>
<keyword evidence="5 9" id="KW-0808">Transferase</keyword>
<comment type="subcellular location">
    <subcellularLocation>
        <location evidence="1">Nucleus</location>
        <location evidence="1">Nucleolus</location>
    </subcellularLocation>
</comment>
<dbReference type="InterPro" id="IPR001678">
    <property type="entry name" value="MeTrfase_RsmB-F_NOP2_dom"/>
</dbReference>
<dbReference type="InterPro" id="IPR029063">
    <property type="entry name" value="SAM-dependent_MTases_sf"/>
</dbReference>